<dbReference type="SUPFAM" id="SSF48452">
    <property type="entry name" value="TPR-like"/>
    <property type="match status" value="1"/>
</dbReference>
<accession>M5C6B7</accession>
<protein>
    <submittedName>
        <fullName evidence="1">Uncharacterized protein</fullName>
    </submittedName>
</protein>
<reference evidence="1 2" key="1">
    <citation type="journal article" date="2013" name="J. Biotechnol.">
        <title>Establishment and interpretation of the genome sequence of the phytopathogenic fungus Rhizoctonia solani AG1-IB isolate 7/3/14.</title>
        <authorList>
            <person name="Wibberg D.W."/>
            <person name="Jelonek L.J."/>
            <person name="Rupp O.R."/>
            <person name="Hennig M.H."/>
            <person name="Eikmeyer F.E."/>
            <person name="Goesmann A.G."/>
            <person name="Hartmann A.H."/>
            <person name="Borriss R.B."/>
            <person name="Grosch R.G."/>
            <person name="Puehler A.P."/>
            <person name="Schlueter A.S."/>
        </authorList>
    </citation>
    <scope>NUCLEOTIDE SEQUENCE [LARGE SCALE GENOMIC DNA]</scope>
    <source>
        <strain evidence="2">AG1-IB / isolate 7/3/14</strain>
    </source>
</reference>
<name>M5C6B7_THACB</name>
<dbReference type="Proteomes" id="UP000012065">
    <property type="component" value="Unassembled WGS sequence"/>
</dbReference>
<evidence type="ECO:0000313" key="1">
    <source>
        <dbReference type="EMBL" id="CCO34864.1"/>
    </source>
</evidence>
<sequence>MECFSRALDLTPDGHPDLPGCHAALGVTYCDRHERLGAINDLEKAMECRARALDLTPDGHLYLPFRHADLGTSYTERFRRLGEIDDLQKSIECFSRALDLTPLGDTHLPTRHADLGVSYSDRYRRLGAIGDLEKSIKCLTHALNLTPDAHPALSSQCFNLAMSYHDQYKRTADLPHLTSSLDLFRKCSQPMNGPTRDVFTYALKWAKLASEYSYLNPIEAFRTTIDLLPHFISFGATTAQRYQDLPLTDNVAVRAAFVAIQFSECNLALEWLEHARCVFLLLDFNQCPSDYIMPIPVLQPPLRSQTLRSTAIALPGSQPPVARS</sequence>
<dbReference type="HOGENOM" id="CLU_061863_0_0_1"/>
<dbReference type="Pfam" id="PF13374">
    <property type="entry name" value="TPR_10"/>
    <property type="match status" value="1"/>
</dbReference>
<organism evidence="1 2">
    <name type="scientific">Thanatephorus cucumeris (strain AG1-IB / isolate 7/3/14)</name>
    <name type="common">Lettuce bottom rot fungus</name>
    <name type="synonym">Rhizoctonia solani</name>
    <dbReference type="NCBI Taxonomy" id="1108050"/>
    <lineage>
        <taxon>Eukaryota</taxon>
        <taxon>Fungi</taxon>
        <taxon>Dikarya</taxon>
        <taxon>Basidiomycota</taxon>
        <taxon>Agaricomycotina</taxon>
        <taxon>Agaricomycetes</taxon>
        <taxon>Cantharellales</taxon>
        <taxon>Ceratobasidiaceae</taxon>
        <taxon>Rhizoctonia</taxon>
        <taxon>Rhizoctonia solani AG-1</taxon>
    </lineage>
</organism>
<dbReference type="Gene3D" id="1.25.40.10">
    <property type="entry name" value="Tetratricopeptide repeat domain"/>
    <property type="match status" value="1"/>
</dbReference>
<dbReference type="EMBL" id="CAOJ01013772">
    <property type="protein sequence ID" value="CCO34864.1"/>
    <property type="molecule type" value="Genomic_DNA"/>
</dbReference>
<dbReference type="AlphaFoldDB" id="M5C6B7"/>
<gene>
    <name evidence="1" type="ORF">BN14_08973</name>
</gene>
<evidence type="ECO:0000313" key="2">
    <source>
        <dbReference type="Proteomes" id="UP000012065"/>
    </source>
</evidence>
<comment type="caution">
    <text evidence="1">The sequence shown here is derived from an EMBL/GenBank/DDBJ whole genome shotgun (WGS) entry which is preliminary data.</text>
</comment>
<dbReference type="InterPro" id="IPR011990">
    <property type="entry name" value="TPR-like_helical_dom_sf"/>
</dbReference>
<proteinExistence type="predicted"/>